<dbReference type="STRING" id="907348.TresaDRAFT_1471"/>
<dbReference type="SUPFAM" id="SSF52540">
    <property type="entry name" value="P-loop containing nucleoside triphosphate hydrolases"/>
    <property type="match status" value="1"/>
</dbReference>
<comment type="caution">
    <text evidence="5">The sequence shown here is derived from an EMBL/GenBank/DDBJ whole genome shotgun (WGS) entry which is preliminary data.</text>
</comment>
<proteinExistence type="predicted"/>
<feature type="compositionally biased region" description="Basic and acidic residues" evidence="3">
    <location>
        <begin position="18"/>
        <end position="31"/>
    </location>
</feature>
<dbReference type="SMART" id="SM00382">
    <property type="entry name" value="AAA"/>
    <property type="match status" value="1"/>
</dbReference>
<feature type="region of interest" description="Disordered" evidence="3">
    <location>
        <begin position="1"/>
        <end position="60"/>
    </location>
</feature>
<dbReference type="PANTHER" id="PTHR23077">
    <property type="entry name" value="AAA-FAMILY ATPASE"/>
    <property type="match status" value="1"/>
</dbReference>
<protein>
    <submittedName>
        <fullName evidence="5">AAA ATPase central domain protein</fullName>
    </submittedName>
</protein>
<sequence length="614" mass="69260">MEMEEERKNEIENMINELAEKLDKADEKNGAEDGGSDGGEPEAVRPFHRRGRPRKGDFTGRTSGILSSISTIVISLRKSNFMPPDTKVFGDSVEKLKAYLDVNEIQAVIFASLFTMYFDNTGRPVSYYTLADFYQCNPLIVMQSHGELELLVERGYIEECDPPDDVYSRPFYKIPAYVVDAVVANKPVPPRETQENLTIQTFIHQVEKLGDKRADSGAKIQTLYDSVKSKERAHKNVKTLANVKKLLPDIQDRTLLYDVAAGMINHINTEVDLMVLVNRNTDESAGRQALLSSFMDETHVLFAKELVQFENKASMMDSTVSLTDKAFELILGDEGKFYQKKVGDKQLKSPEKIQEKELFYMPENEAEVGKLTNSLMKDNLSALQQRLAERKLPKGICAIFYGEPGTGKTETVYQMARKTGRAVFHVDIGNMRSQWYGETEQKFSKLFSDYRKMCESAEKGSGLFPILLFNEADAIFGKRVEIQSNGGGRVDNTIQNILLEEMERLPGILIATTNLEGNLDAAFERRFLFKVKFAKPNADVKSKIWKSNLGWLTDEQARKLAMDFSFAGGEIANIVRKITMDEILTGKVPPFETVLEYCRTEKIQSGKATVGFKS</sequence>
<dbReference type="InterPro" id="IPR003593">
    <property type="entry name" value="AAA+_ATPase"/>
</dbReference>
<evidence type="ECO:0000256" key="3">
    <source>
        <dbReference type="SAM" id="MobiDB-lite"/>
    </source>
</evidence>
<dbReference type="Gene3D" id="3.40.50.300">
    <property type="entry name" value="P-loop containing nucleotide triphosphate hydrolases"/>
    <property type="match status" value="1"/>
</dbReference>
<dbReference type="PANTHER" id="PTHR23077:SF171">
    <property type="entry name" value="NUCLEAR VALOSIN-CONTAINING PROTEIN-LIKE"/>
    <property type="match status" value="1"/>
</dbReference>
<keyword evidence="2" id="KW-0067">ATP-binding</keyword>
<evidence type="ECO:0000313" key="5">
    <source>
        <dbReference type="EMBL" id="EIC02135.1"/>
    </source>
</evidence>
<evidence type="ECO:0000256" key="2">
    <source>
        <dbReference type="ARBA" id="ARBA00022840"/>
    </source>
</evidence>
<dbReference type="GO" id="GO:0016887">
    <property type="term" value="F:ATP hydrolysis activity"/>
    <property type="evidence" value="ECO:0007669"/>
    <property type="project" value="InterPro"/>
</dbReference>
<dbReference type="OrthoDB" id="354677at2"/>
<reference evidence="5 6" key="1">
    <citation type="submission" date="2011-09" db="EMBL/GenBank/DDBJ databases">
        <title>The draft genome of Treponema saccharophilum DSM 2985.</title>
        <authorList>
            <consortium name="US DOE Joint Genome Institute (JGI-PGF)"/>
            <person name="Lucas S."/>
            <person name="Copeland A."/>
            <person name="Lapidus A."/>
            <person name="Glavina del Rio T."/>
            <person name="Dalin E."/>
            <person name="Tice H."/>
            <person name="Bruce D."/>
            <person name="Goodwin L."/>
            <person name="Pitluck S."/>
            <person name="Peters L."/>
            <person name="Kyrpides N."/>
            <person name="Mavromatis K."/>
            <person name="Ivanova N."/>
            <person name="Markowitz V."/>
            <person name="Cheng J.-F."/>
            <person name="Hugenholtz P."/>
            <person name="Woyke T."/>
            <person name="Wu D."/>
            <person name="Gronow S."/>
            <person name="Wellnitz S."/>
            <person name="Brambilla E."/>
            <person name="Klenk H.-P."/>
            <person name="Eisen J.A."/>
        </authorList>
    </citation>
    <scope>NUCLEOTIDE SEQUENCE [LARGE SCALE GENOMIC DNA]</scope>
    <source>
        <strain evidence="5 6">DSM 2985</strain>
    </source>
</reference>
<dbReference type="Proteomes" id="UP000003571">
    <property type="component" value="Unassembled WGS sequence"/>
</dbReference>
<dbReference type="PATRIC" id="fig|907348.3.peg.1254"/>
<evidence type="ECO:0000256" key="1">
    <source>
        <dbReference type="ARBA" id="ARBA00022741"/>
    </source>
</evidence>
<dbReference type="InterPro" id="IPR050168">
    <property type="entry name" value="AAA_ATPase_domain"/>
</dbReference>
<keyword evidence="1" id="KW-0547">Nucleotide-binding</keyword>
<evidence type="ECO:0000313" key="6">
    <source>
        <dbReference type="Proteomes" id="UP000003571"/>
    </source>
</evidence>
<evidence type="ECO:0000259" key="4">
    <source>
        <dbReference type="SMART" id="SM00382"/>
    </source>
</evidence>
<accession>H7EK48</accession>
<dbReference type="AlphaFoldDB" id="H7EK48"/>
<dbReference type="InterPro" id="IPR003959">
    <property type="entry name" value="ATPase_AAA_core"/>
</dbReference>
<dbReference type="InterPro" id="IPR027417">
    <property type="entry name" value="P-loop_NTPase"/>
</dbReference>
<gene>
    <name evidence="5" type="ORF">TresaDRAFT_1471</name>
</gene>
<dbReference type="Pfam" id="PF00004">
    <property type="entry name" value="AAA"/>
    <property type="match status" value="1"/>
</dbReference>
<feature type="domain" description="AAA+ ATPase" evidence="4">
    <location>
        <begin position="394"/>
        <end position="533"/>
    </location>
</feature>
<organism evidence="5 6">
    <name type="scientific">Treponema saccharophilum DSM 2985</name>
    <dbReference type="NCBI Taxonomy" id="907348"/>
    <lineage>
        <taxon>Bacteria</taxon>
        <taxon>Pseudomonadati</taxon>
        <taxon>Spirochaetota</taxon>
        <taxon>Spirochaetia</taxon>
        <taxon>Spirochaetales</taxon>
        <taxon>Treponemataceae</taxon>
        <taxon>Treponema</taxon>
    </lineage>
</organism>
<dbReference type="GO" id="GO:0005524">
    <property type="term" value="F:ATP binding"/>
    <property type="evidence" value="ECO:0007669"/>
    <property type="project" value="UniProtKB-KW"/>
</dbReference>
<feature type="compositionally biased region" description="Basic and acidic residues" evidence="3">
    <location>
        <begin position="1"/>
        <end position="11"/>
    </location>
</feature>
<dbReference type="EMBL" id="AGRW01000043">
    <property type="protein sequence ID" value="EIC02135.1"/>
    <property type="molecule type" value="Genomic_DNA"/>
</dbReference>
<name>H7EK48_9SPIR</name>
<dbReference type="eggNOG" id="COG0464">
    <property type="taxonomic scope" value="Bacteria"/>
</dbReference>
<keyword evidence="6" id="KW-1185">Reference proteome</keyword>
<dbReference type="CDD" id="cd19481">
    <property type="entry name" value="RecA-like_protease"/>
    <property type="match status" value="1"/>
</dbReference>
<dbReference type="RefSeq" id="WP_002703843.1">
    <property type="nucleotide sequence ID" value="NZ_AGRW01000043.1"/>
</dbReference>